<organism evidence="8 9">
    <name type="scientific">Thermoclostridium stercorarium subsp. thermolacticum DSM 2910</name>
    <dbReference type="NCBI Taxonomy" id="1121336"/>
    <lineage>
        <taxon>Bacteria</taxon>
        <taxon>Bacillati</taxon>
        <taxon>Bacillota</taxon>
        <taxon>Clostridia</taxon>
        <taxon>Eubacteriales</taxon>
        <taxon>Oscillospiraceae</taxon>
        <taxon>Thermoclostridium</taxon>
    </lineage>
</organism>
<name>A0A1B1YC44_THEST</name>
<dbReference type="GO" id="GO:0006018">
    <property type="term" value="P:2-deoxyribose 1-phosphate catabolic process"/>
    <property type="evidence" value="ECO:0007669"/>
    <property type="project" value="UniProtKB-UniRule"/>
</dbReference>
<accession>A0A1B1YC44</accession>
<evidence type="ECO:0000256" key="3">
    <source>
        <dbReference type="ARBA" id="ARBA00023239"/>
    </source>
</evidence>
<dbReference type="RefSeq" id="WP_015484937.1">
    <property type="nucleotide sequence ID" value="NZ_CP014672.1"/>
</dbReference>
<evidence type="ECO:0000256" key="4">
    <source>
        <dbReference type="ARBA" id="ARBA00023270"/>
    </source>
</evidence>
<dbReference type="EMBL" id="CP014672">
    <property type="protein sequence ID" value="ANW98328.1"/>
    <property type="molecule type" value="Genomic_DNA"/>
</dbReference>
<dbReference type="PIRSF" id="PIRSF001357">
    <property type="entry name" value="DeoC"/>
    <property type="match status" value="1"/>
</dbReference>
<dbReference type="InterPro" id="IPR028581">
    <property type="entry name" value="DeoC_typeI"/>
</dbReference>
<dbReference type="InterPro" id="IPR011343">
    <property type="entry name" value="DeoC"/>
</dbReference>
<evidence type="ECO:0000313" key="9">
    <source>
        <dbReference type="Proteomes" id="UP000092971"/>
    </source>
</evidence>
<dbReference type="PANTHER" id="PTHR10889">
    <property type="entry name" value="DEOXYRIBOSE-PHOSPHATE ALDOLASE"/>
    <property type="match status" value="1"/>
</dbReference>
<keyword evidence="3 7" id="KW-0456">Lyase</keyword>
<evidence type="ECO:0000256" key="2">
    <source>
        <dbReference type="ARBA" id="ARBA00022490"/>
    </source>
</evidence>
<keyword evidence="4 7" id="KW-0704">Schiff base</keyword>
<comment type="pathway">
    <text evidence="7">Carbohydrate degradation; 2-deoxy-D-ribose 1-phosphate degradation; D-glyceraldehyde 3-phosphate and acetaldehyde from 2-deoxy-alpha-D-ribose 1-phosphate: step 2/2.</text>
</comment>
<dbReference type="NCBIfam" id="TIGR00126">
    <property type="entry name" value="deoC"/>
    <property type="match status" value="1"/>
</dbReference>
<comment type="similarity">
    <text evidence="1 7">Belongs to the DeoC/FbaB aldolase family. DeoC type 1 subfamily.</text>
</comment>
<dbReference type="AlphaFoldDB" id="A0A1B1YC44"/>
<proteinExistence type="inferred from homology"/>
<dbReference type="SMART" id="SM01133">
    <property type="entry name" value="DeoC"/>
    <property type="match status" value="1"/>
</dbReference>
<dbReference type="GO" id="GO:0016052">
    <property type="term" value="P:carbohydrate catabolic process"/>
    <property type="evidence" value="ECO:0007669"/>
    <property type="project" value="TreeGrafter"/>
</dbReference>
<evidence type="ECO:0000313" key="8">
    <source>
        <dbReference type="EMBL" id="ANW98328.1"/>
    </source>
</evidence>
<reference evidence="8 9" key="1">
    <citation type="submission" date="2016-02" db="EMBL/GenBank/DDBJ databases">
        <title>Comparison of Clostridium stercorarium subspecies using comparative genomics and transcriptomics.</title>
        <authorList>
            <person name="Schellenberg J."/>
            <person name="Thallinger G."/>
            <person name="Levin D.B."/>
            <person name="Zhang X."/>
            <person name="Alvare G."/>
            <person name="Fristensky B."/>
            <person name="Sparling R."/>
        </authorList>
    </citation>
    <scope>NUCLEOTIDE SEQUENCE [LARGE SCALE GENOMIC DNA]</scope>
    <source>
        <strain evidence="8 9">DSM 2910</strain>
    </source>
</reference>
<gene>
    <name evidence="7" type="primary">deoC</name>
    <name evidence="8" type="ORF">CSTERTH_04385</name>
</gene>
<dbReference type="GO" id="GO:0009264">
    <property type="term" value="P:deoxyribonucleotide catabolic process"/>
    <property type="evidence" value="ECO:0007669"/>
    <property type="project" value="UniProtKB-UniRule"/>
</dbReference>
<dbReference type="FunFam" id="3.20.20.70:FF:000044">
    <property type="entry name" value="Deoxyribose-phosphate aldolase"/>
    <property type="match status" value="1"/>
</dbReference>
<evidence type="ECO:0000256" key="1">
    <source>
        <dbReference type="ARBA" id="ARBA00010936"/>
    </source>
</evidence>
<comment type="function">
    <text evidence="6 7">Catalyzes a reversible aldol reaction between acetaldehyde and D-glyceraldehyde 3-phosphate to generate 2-deoxy-D-ribose 5-phosphate.</text>
</comment>
<dbReference type="Proteomes" id="UP000092971">
    <property type="component" value="Chromosome"/>
</dbReference>
<dbReference type="PANTHER" id="PTHR10889:SF1">
    <property type="entry name" value="DEOXYRIBOSE-PHOSPHATE ALDOLASE"/>
    <property type="match status" value="1"/>
</dbReference>
<dbReference type="EC" id="4.1.2.4" evidence="7"/>
<feature type="active site" description="Schiff-base intermediate with acetaldehyde" evidence="7">
    <location>
        <position position="156"/>
    </location>
</feature>
<dbReference type="Pfam" id="PF01791">
    <property type="entry name" value="DeoC"/>
    <property type="match status" value="1"/>
</dbReference>
<dbReference type="CDD" id="cd00959">
    <property type="entry name" value="DeoC"/>
    <property type="match status" value="1"/>
</dbReference>
<evidence type="ECO:0000256" key="7">
    <source>
        <dbReference type="HAMAP-Rule" id="MF_00114"/>
    </source>
</evidence>
<sequence length="223" mass="24381">MKKYEFNRYIDHAVLKPELTQEEVRNAIQLGIDYKVKTVCVRPCDIDLAVDMCRGTETGVCCVLAFPHGTVPPEIKRAEAELYVARGVDEIDMVVNYGYIRSRLWNRVEEDIRAVSEITKPANVLLKVILETSQLNEEEIVRATECAVNAGADFVKTSTGFYGEGATVKAVEVMLKAAAGRIGVKASGGIRTAEQARMFLDMGVSRIGNGFSSTPVICGGMAL</sequence>
<keyword evidence="2 7" id="KW-0963">Cytoplasm</keyword>
<dbReference type="InterPro" id="IPR013785">
    <property type="entry name" value="Aldolase_TIM"/>
</dbReference>
<dbReference type="SUPFAM" id="SSF51569">
    <property type="entry name" value="Aldolase"/>
    <property type="match status" value="1"/>
</dbReference>
<protein>
    <recommendedName>
        <fullName evidence="7">Deoxyribose-phosphate aldolase</fullName>
        <shortName evidence="7">DERA</shortName>
        <ecNumber evidence="7">4.1.2.4</ecNumber>
    </recommendedName>
    <alternativeName>
        <fullName evidence="7">2-deoxy-D-ribose 5-phosphate aldolase</fullName>
    </alternativeName>
    <alternativeName>
        <fullName evidence="7">Phosphodeoxyriboaldolase</fullName>
        <shortName evidence="7">Deoxyriboaldolase</shortName>
    </alternativeName>
</protein>
<dbReference type="GO" id="GO:0005737">
    <property type="term" value="C:cytoplasm"/>
    <property type="evidence" value="ECO:0007669"/>
    <property type="project" value="UniProtKB-SubCell"/>
</dbReference>
<comment type="catalytic activity">
    <reaction evidence="5 7">
        <text>2-deoxy-D-ribose 5-phosphate = D-glyceraldehyde 3-phosphate + acetaldehyde</text>
        <dbReference type="Rhea" id="RHEA:12821"/>
        <dbReference type="ChEBI" id="CHEBI:15343"/>
        <dbReference type="ChEBI" id="CHEBI:59776"/>
        <dbReference type="ChEBI" id="CHEBI:62877"/>
        <dbReference type="EC" id="4.1.2.4"/>
    </reaction>
</comment>
<dbReference type="GO" id="GO:0004139">
    <property type="term" value="F:deoxyribose-phosphate aldolase activity"/>
    <property type="evidence" value="ECO:0007669"/>
    <property type="project" value="UniProtKB-UniRule"/>
</dbReference>
<dbReference type="UniPathway" id="UPA00002">
    <property type="reaction ID" value="UER00468"/>
</dbReference>
<dbReference type="InterPro" id="IPR002915">
    <property type="entry name" value="DeoC/FbaB/LacD_aldolase"/>
</dbReference>
<feature type="active site" description="Proton donor/acceptor" evidence="7">
    <location>
        <position position="185"/>
    </location>
</feature>
<dbReference type="HAMAP" id="MF_00114">
    <property type="entry name" value="DeoC_type1"/>
    <property type="match status" value="1"/>
</dbReference>
<evidence type="ECO:0000256" key="6">
    <source>
        <dbReference type="ARBA" id="ARBA00056337"/>
    </source>
</evidence>
<comment type="subcellular location">
    <subcellularLocation>
        <location evidence="7">Cytoplasm</location>
    </subcellularLocation>
</comment>
<feature type="active site" description="Proton donor/acceptor" evidence="7">
    <location>
        <position position="92"/>
    </location>
</feature>
<evidence type="ECO:0000256" key="5">
    <source>
        <dbReference type="ARBA" id="ARBA00048791"/>
    </source>
</evidence>
<dbReference type="Gene3D" id="3.20.20.70">
    <property type="entry name" value="Aldolase class I"/>
    <property type="match status" value="1"/>
</dbReference>